<dbReference type="OrthoDB" id="4927815at2759"/>
<reference evidence="2 3" key="1">
    <citation type="journal article" date="2020" name="G3 (Bethesda)">
        <title>Genetic Underpinnings of Host Manipulation by Ophiocordyceps as Revealed by Comparative Transcriptomics.</title>
        <authorList>
            <person name="Will I."/>
            <person name="Das B."/>
            <person name="Trinh T."/>
            <person name="Brachmann A."/>
            <person name="Ohm R.A."/>
            <person name="de Bekker C."/>
        </authorList>
    </citation>
    <scope>NUCLEOTIDE SEQUENCE [LARGE SCALE GENOMIC DNA]</scope>
    <source>
        <strain evidence="2 3">EC05</strain>
    </source>
</reference>
<keyword evidence="3" id="KW-1185">Reference proteome</keyword>
<feature type="region of interest" description="Disordered" evidence="1">
    <location>
        <begin position="112"/>
        <end position="160"/>
    </location>
</feature>
<gene>
    <name evidence="2" type="ORF">GQ602_004365</name>
</gene>
<protein>
    <submittedName>
        <fullName evidence="2">Uncharacterized protein</fullName>
    </submittedName>
</protein>
<comment type="caution">
    <text evidence="2">The sequence shown here is derived from an EMBL/GenBank/DDBJ whole genome shotgun (WGS) entry which is preliminary data.</text>
</comment>
<dbReference type="Proteomes" id="UP000562929">
    <property type="component" value="Unassembled WGS sequence"/>
</dbReference>
<feature type="compositionally biased region" description="Polar residues" evidence="1">
    <location>
        <begin position="122"/>
        <end position="132"/>
    </location>
</feature>
<dbReference type="AlphaFoldDB" id="A0A8H4Q6P8"/>
<evidence type="ECO:0000313" key="2">
    <source>
        <dbReference type="EMBL" id="KAF4587672.1"/>
    </source>
</evidence>
<evidence type="ECO:0000256" key="1">
    <source>
        <dbReference type="SAM" id="MobiDB-lite"/>
    </source>
</evidence>
<organism evidence="2 3">
    <name type="scientific">Ophiocordyceps camponoti-floridani</name>
    <dbReference type="NCBI Taxonomy" id="2030778"/>
    <lineage>
        <taxon>Eukaryota</taxon>
        <taxon>Fungi</taxon>
        <taxon>Dikarya</taxon>
        <taxon>Ascomycota</taxon>
        <taxon>Pezizomycotina</taxon>
        <taxon>Sordariomycetes</taxon>
        <taxon>Hypocreomycetidae</taxon>
        <taxon>Hypocreales</taxon>
        <taxon>Ophiocordycipitaceae</taxon>
        <taxon>Ophiocordyceps</taxon>
    </lineage>
</organism>
<feature type="region of interest" description="Disordered" evidence="1">
    <location>
        <begin position="40"/>
        <end position="65"/>
    </location>
</feature>
<dbReference type="EMBL" id="JAACLJ010000004">
    <property type="protein sequence ID" value="KAF4587672.1"/>
    <property type="molecule type" value="Genomic_DNA"/>
</dbReference>
<feature type="compositionally biased region" description="Low complexity" evidence="1">
    <location>
        <begin position="112"/>
        <end position="121"/>
    </location>
</feature>
<evidence type="ECO:0000313" key="3">
    <source>
        <dbReference type="Proteomes" id="UP000562929"/>
    </source>
</evidence>
<name>A0A8H4Q6P8_9HYPO</name>
<proteinExistence type="predicted"/>
<accession>A0A8H4Q6P8</accession>
<sequence length="180" mass="18950">MAPDDDEALPSSCLSASAHTRILIWRSEVACAFDPPLLPPSSASTSSVPSVPSSSSTAASSSLLPHDSRGRRFWRRIVRRLSSRPEPPAPCPQSSMTTVGAALVAAEVAAAGGAPARGAPADQNQTSRTDMYTSMPPYHDDEQLLGAPESNRGALKQKQDRLHRAARLLLQQNGASPSAV</sequence>